<name>A0ABD5YGU4_9EURY</name>
<dbReference type="AlphaFoldDB" id="A0ABD5YGU4"/>
<dbReference type="Proteomes" id="UP001596390">
    <property type="component" value="Unassembled WGS sequence"/>
</dbReference>
<dbReference type="RefSeq" id="WP_267664477.1">
    <property type="nucleotide sequence ID" value="NZ_JAODIX010000039.1"/>
</dbReference>
<dbReference type="EMBL" id="JBHSZZ010000039">
    <property type="protein sequence ID" value="MFC7187271.1"/>
    <property type="molecule type" value="Genomic_DNA"/>
</dbReference>
<evidence type="ECO:0000259" key="1">
    <source>
        <dbReference type="Pfam" id="PF18545"/>
    </source>
</evidence>
<comment type="caution">
    <text evidence="2">The sequence shown here is derived from an EMBL/GenBank/DDBJ whole genome shotgun (WGS) entry which is preliminary data.</text>
</comment>
<evidence type="ECO:0000313" key="3">
    <source>
        <dbReference type="Proteomes" id="UP001596390"/>
    </source>
</evidence>
<protein>
    <submittedName>
        <fullName evidence="2">HalOD1 output domain-containing protein</fullName>
    </submittedName>
</protein>
<organism evidence="2 3">
    <name type="scientific">Halorubrum yunnanense</name>
    <dbReference type="NCBI Taxonomy" id="1526162"/>
    <lineage>
        <taxon>Archaea</taxon>
        <taxon>Methanobacteriati</taxon>
        <taxon>Methanobacteriota</taxon>
        <taxon>Stenosarchaea group</taxon>
        <taxon>Halobacteria</taxon>
        <taxon>Halobacteriales</taxon>
        <taxon>Haloferacaceae</taxon>
        <taxon>Halorubrum</taxon>
    </lineage>
</organism>
<keyword evidence="3" id="KW-1185">Reference proteome</keyword>
<reference evidence="2 3" key="1">
    <citation type="journal article" date="2019" name="Int. J. Syst. Evol. Microbiol.">
        <title>The Global Catalogue of Microorganisms (GCM) 10K type strain sequencing project: providing services to taxonomists for standard genome sequencing and annotation.</title>
        <authorList>
            <consortium name="The Broad Institute Genomics Platform"/>
            <consortium name="The Broad Institute Genome Sequencing Center for Infectious Disease"/>
            <person name="Wu L."/>
            <person name="Ma J."/>
        </authorList>
    </citation>
    <scope>NUCLEOTIDE SEQUENCE [LARGE SCALE GENOMIC DNA]</scope>
    <source>
        <strain evidence="2 3">Q85</strain>
    </source>
</reference>
<accession>A0ABD5YGU4</accession>
<evidence type="ECO:0000313" key="2">
    <source>
        <dbReference type="EMBL" id="MFC7187271.1"/>
    </source>
</evidence>
<sequence>MVQARSSTADVDDVLCEIVDKIAEVEDVDPLELTPPLYEVIDPEALGQMFATIPTADRMELRVSFPYEGYEVTVHGDGDVSVEE</sequence>
<proteinExistence type="predicted"/>
<dbReference type="Pfam" id="PF18545">
    <property type="entry name" value="HalOD1"/>
    <property type="match status" value="1"/>
</dbReference>
<gene>
    <name evidence="2" type="ORF">ACFQMK_10295</name>
</gene>
<feature type="domain" description="Halobacterial output" evidence="1">
    <location>
        <begin position="14"/>
        <end position="84"/>
    </location>
</feature>
<dbReference type="InterPro" id="IPR040624">
    <property type="entry name" value="HalOD1"/>
</dbReference>